<evidence type="ECO:0000256" key="1">
    <source>
        <dbReference type="SAM" id="MobiDB-lite"/>
    </source>
</evidence>
<comment type="caution">
    <text evidence="3">The sequence shown here is derived from an EMBL/GenBank/DDBJ whole genome shotgun (WGS) entry which is preliminary data.</text>
</comment>
<feature type="compositionally biased region" description="Acidic residues" evidence="1">
    <location>
        <begin position="145"/>
        <end position="162"/>
    </location>
</feature>
<sequence length="555" mass="62989">MIYLPAELKDRITSRLSSRDLKTLRIASREFRCSASRELFGKRSTLVLGGGRDDERGFDCGPEYNGREFLHRKPVEFCRLNTYLSSLLPIAHYFTVLEYAPILWDKDLLSVRIGNHSGEENEGFSYSFPYTLRDWQVENGFNSDFELESDTGEDDDDDDQNESETGGQNEGFSGIPEADIWVDKPYVAPSRYTTNVDRVEAAAALAQLVAEQDANFKDSMEALKAIILALPPLRRVTIGWWRSRCHRLKKVDFIRCVKGSPTGKLRESYTTMMRRGERDAWRHYQTLIPILQDAKQQPSEICLDIFPAYPFLGTNMPPALLTSSKYVMGSLQRLRLNFTHGAKLLSSMNGNPAAGTLYELLDRCKDTLKALVLDFVVVGPFPNSGIKDLNCILGGDKVKPIIFPKLEELLVMNAMIPATDVERLIKSHKNLRCLCLFQVYMYARAYNWEKLFSDVINPSKIERLHLSGVWSGLGNIIDPEKSHIGDFSDGGFQPSSDPAPDGWKKARINAFQQVPSATALIRNGSNLKLFNSREYPLFVLRRMYHWFEDDAIYGS</sequence>
<dbReference type="AlphaFoldDB" id="A0AAV9U515"/>
<evidence type="ECO:0000259" key="2">
    <source>
        <dbReference type="PROSITE" id="PS50181"/>
    </source>
</evidence>
<dbReference type="EMBL" id="JAVHNS010000014">
    <property type="protein sequence ID" value="KAK6335753.1"/>
    <property type="molecule type" value="Genomic_DNA"/>
</dbReference>
<evidence type="ECO:0000313" key="4">
    <source>
        <dbReference type="Proteomes" id="UP001373714"/>
    </source>
</evidence>
<reference evidence="3 4" key="1">
    <citation type="submission" date="2019-10" db="EMBL/GenBank/DDBJ databases">
        <authorList>
            <person name="Palmer J.M."/>
        </authorList>
    </citation>
    <scope>NUCLEOTIDE SEQUENCE [LARGE SCALE GENOMIC DNA]</scope>
    <source>
        <strain evidence="3 4">TWF730</strain>
    </source>
</reference>
<accession>A0AAV9U515</accession>
<evidence type="ECO:0000313" key="3">
    <source>
        <dbReference type="EMBL" id="KAK6335753.1"/>
    </source>
</evidence>
<feature type="region of interest" description="Disordered" evidence="1">
    <location>
        <begin position="144"/>
        <end position="175"/>
    </location>
</feature>
<feature type="domain" description="F-box" evidence="2">
    <location>
        <begin position="1"/>
        <end position="44"/>
    </location>
</feature>
<protein>
    <recommendedName>
        <fullName evidence="2">F-box domain-containing protein</fullName>
    </recommendedName>
</protein>
<keyword evidence="4" id="KW-1185">Reference proteome</keyword>
<dbReference type="Proteomes" id="UP001373714">
    <property type="component" value="Unassembled WGS sequence"/>
</dbReference>
<gene>
    <name evidence="3" type="ORF">TWF730_003131</name>
</gene>
<dbReference type="InterPro" id="IPR001810">
    <property type="entry name" value="F-box_dom"/>
</dbReference>
<dbReference type="PROSITE" id="PS50181">
    <property type="entry name" value="FBOX"/>
    <property type="match status" value="1"/>
</dbReference>
<organism evidence="3 4">
    <name type="scientific">Orbilia blumenaviensis</name>
    <dbReference type="NCBI Taxonomy" id="1796055"/>
    <lineage>
        <taxon>Eukaryota</taxon>
        <taxon>Fungi</taxon>
        <taxon>Dikarya</taxon>
        <taxon>Ascomycota</taxon>
        <taxon>Pezizomycotina</taxon>
        <taxon>Orbiliomycetes</taxon>
        <taxon>Orbiliales</taxon>
        <taxon>Orbiliaceae</taxon>
        <taxon>Orbilia</taxon>
    </lineage>
</organism>
<proteinExistence type="predicted"/>
<name>A0AAV9U515_9PEZI</name>